<evidence type="ECO:0000313" key="2">
    <source>
        <dbReference type="Proteomes" id="UP000267029"/>
    </source>
</evidence>
<proteinExistence type="predicted"/>
<gene>
    <name evidence="1" type="ORF">MCOS_LOCUS8536</name>
</gene>
<protein>
    <submittedName>
        <fullName evidence="1">Uncharacterized protein</fullName>
    </submittedName>
</protein>
<name>A0A0R3ULI0_MESCO</name>
<keyword evidence="2" id="KW-1185">Reference proteome</keyword>
<evidence type="ECO:0000313" key="1">
    <source>
        <dbReference type="EMBL" id="VDD82533.1"/>
    </source>
</evidence>
<reference evidence="1 2" key="1">
    <citation type="submission" date="2018-10" db="EMBL/GenBank/DDBJ databases">
        <authorList>
            <consortium name="Pathogen Informatics"/>
        </authorList>
    </citation>
    <scope>NUCLEOTIDE SEQUENCE [LARGE SCALE GENOMIC DNA]</scope>
</reference>
<dbReference type="AlphaFoldDB" id="A0A0R3ULI0"/>
<organism evidence="1 2">
    <name type="scientific">Mesocestoides corti</name>
    <name type="common">Flatworm</name>
    <dbReference type="NCBI Taxonomy" id="53468"/>
    <lineage>
        <taxon>Eukaryota</taxon>
        <taxon>Metazoa</taxon>
        <taxon>Spiralia</taxon>
        <taxon>Lophotrochozoa</taxon>
        <taxon>Platyhelminthes</taxon>
        <taxon>Cestoda</taxon>
        <taxon>Eucestoda</taxon>
        <taxon>Cyclophyllidea</taxon>
        <taxon>Mesocestoididae</taxon>
        <taxon>Mesocestoides</taxon>
    </lineage>
</organism>
<dbReference type="EMBL" id="UXSR01005528">
    <property type="protein sequence ID" value="VDD82533.1"/>
    <property type="molecule type" value="Genomic_DNA"/>
</dbReference>
<dbReference type="OrthoDB" id="447953at2759"/>
<dbReference type="Proteomes" id="UP000267029">
    <property type="component" value="Unassembled WGS sequence"/>
</dbReference>
<dbReference type="STRING" id="53468.A0A0R3ULI0"/>
<accession>A0A0R3ULI0</accession>
<sequence length="358" mass="38861">MRFDAGKSHAAGQFRRGRLDDLASMTHPGLIHHGTTAFPPTLPWRKIRRLCRRLPTISMSPRTNCVKISSSTSTASVQASCALVDSSTECRPSELLAQQVRRIDGFHDASPTHNAGVCGSRSLAMLSSAIISSTMAAGTAVDAMATSAAADAGASQPPEQWRMLSNDGHVYFLHDLDFEAFGVARLAHLQAIHPHRAQPSHTAGDSSSTLSNAKLPLALRALPFVAGVFLKKEKCISKKVRREPLRFAERLHLLPRSSPSAVNLCVPRLLLLHHFNFEVAFSGAEASLNEECWCCGITCLDVDISVCVFTVESKYARPTFAVDCRERASCTSEGVTDLEDFRGDLAAAHNDVDLRKLS</sequence>